<gene>
    <name evidence="3" type="ORF">RJ641_013204</name>
</gene>
<evidence type="ECO:0000256" key="1">
    <source>
        <dbReference type="SAM" id="Phobius"/>
    </source>
</evidence>
<dbReference type="SUPFAM" id="SSF52540">
    <property type="entry name" value="P-loop containing nucleoside triphosphate hydrolases"/>
    <property type="match status" value="2"/>
</dbReference>
<keyword evidence="4" id="KW-1185">Reference proteome</keyword>
<keyword evidence="1" id="KW-1133">Transmembrane helix</keyword>
<accession>A0AAN8ZUF8</accession>
<dbReference type="PANTHER" id="PTHR43834:SF6">
    <property type="entry name" value="GTPASE DER"/>
    <property type="match status" value="1"/>
</dbReference>
<dbReference type="InterPro" id="IPR027417">
    <property type="entry name" value="P-loop_NTPase"/>
</dbReference>
<dbReference type="Gene3D" id="3.40.50.300">
    <property type="entry name" value="P-loop containing nucleotide triphosphate hydrolases"/>
    <property type="match status" value="2"/>
</dbReference>
<evidence type="ECO:0000259" key="2">
    <source>
        <dbReference type="Pfam" id="PF01926"/>
    </source>
</evidence>
<comment type="caution">
    <text evidence="3">The sequence shown here is derived from an EMBL/GenBank/DDBJ whole genome shotgun (WGS) entry which is preliminary data.</text>
</comment>
<name>A0AAN8ZUF8_9MAGN</name>
<sequence length="476" mass="53776">MFFMLSFFCGPFYVLINLYLSVCIAKVQVVFFFLVEMILFGYGFLGIPSKFTCINGSTRRAISRWKPCQFPYAIHVQPSVGFCGPGSGSENALPGYSLHDDDNSDQEMLKEVDFTKMDIDLLPPVIIIGRPNVGKSALFNRLIRRREAPVYNAPDDHVTRDVREGIAKLSDLRFKVLDSAGLETSSSILQRTAEMTADVPSRSQFAVFLIDVIVGLQPMDLEVGKWLRRYAPGIKTILVMYVSHLMTALAHLWQQQLKTINEDLEIQLQYLPKLDWLAKVGRPNVGKSTLLNTLLQEQRVLVGPESGLMRDSVRAQFQFKWITVYLSRKNLMRAHVVALDVDAEEIANSRSSMKHAEVVIARQAVEGGWGLVVVASKMDLLRGDPQLCRKVMQAVPEEIQTIIPQVTGKPVVFVSAIEGRGRVSVMRVMMSRWKDQATQPKVKYFTQVKARPLTFVAFLSRKEFPDSEIRFVTKSH</sequence>
<organism evidence="3 4">
    <name type="scientific">Dillenia turbinata</name>
    <dbReference type="NCBI Taxonomy" id="194707"/>
    <lineage>
        <taxon>Eukaryota</taxon>
        <taxon>Viridiplantae</taxon>
        <taxon>Streptophyta</taxon>
        <taxon>Embryophyta</taxon>
        <taxon>Tracheophyta</taxon>
        <taxon>Spermatophyta</taxon>
        <taxon>Magnoliopsida</taxon>
        <taxon>eudicotyledons</taxon>
        <taxon>Gunneridae</taxon>
        <taxon>Pentapetalae</taxon>
        <taxon>Dilleniales</taxon>
        <taxon>Dilleniaceae</taxon>
        <taxon>Dillenia</taxon>
    </lineage>
</organism>
<dbReference type="EMBL" id="JBAMMX010000002">
    <property type="protein sequence ID" value="KAK6945660.1"/>
    <property type="molecule type" value="Genomic_DNA"/>
</dbReference>
<proteinExistence type="predicted"/>
<reference evidence="3 4" key="1">
    <citation type="submission" date="2023-12" db="EMBL/GenBank/DDBJ databases">
        <title>A high-quality genome assembly for Dillenia turbinata (Dilleniales).</title>
        <authorList>
            <person name="Chanderbali A."/>
        </authorList>
    </citation>
    <scope>NUCLEOTIDE SEQUENCE [LARGE SCALE GENOMIC DNA]</scope>
    <source>
        <strain evidence="3">LSX21</strain>
        <tissue evidence="3">Leaf</tissue>
    </source>
</reference>
<dbReference type="Proteomes" id="UP001370490">
    <property type="component" value="Unassembled WGS sequence"/>
</dbReference>
<dbReference type="PANTHER" id="PTHR43834">
    <property type="entry name" value="GTPASE DER"/>
    <property type="match status" value="1"/>
</dbReference>
<feature type="domain" description="G" evidence="2">
    <location>
        <begin position="125"/>
        <end position="239"/>
    </location>
</feature>
<evidence type="ECO:0000313" key="3">
    <source>
        <dbReference type="EMBL" id="KAK6945660.1"/>
    </source>
</evidence>
<keyword evidence="1" id="KW-0472">Membrane</keyword>
<dbReference type="InterPro" id="IPR006073">
    <property type="entry name" value="GTP-bd"/>
</dbReference>
<dbReference type="Pfam" id="PF01926">
    <property type="entry name" value="MMR_HSR1"/>
    <property type="match status" value="2"/>
</dbReference>
<evidence type="ECO:0000313" key="4">
    <source>
        <dbReference type="Proteomes" id="UP001370490"/>
    </source>
</evidence>
<protein>
    <submittedName>
        <fullName evidence="3">GTP binding domain</fullName>
    </submittedName>
</protein>
<feature type="transmembrane region" description="Helical" evidence="1">
    <location>
        <begin position="12"/>
        <end position="35"/>
    </location>
</feature>
<dbReference type="GO" id="GO:0005525">
    <property type="term" value="F:GTP binding"/>
    <property type="evidence" value="ECO:0007669"/>
    <property type="project" value="InterPro"/>
</dbReference>
<feature type="domain" description="G" evidence="2">
    <location>
        <begin position="280"/>
        <end position="319"/>
    </location>
</feature>
<dbReference type="AlphaFoldDB" id="A0AAN8ZUF8"/>
<keyword evidence="1" id="KW-0812">Transmembrane</keyword>